<feature type="domain" description="PKD" evidence="2">
    <location>
        <begin position="563"/>
        <end position="605"/>
    </location>
</feature>
<dbReference type="InterPro" id="IPR035986">
    <property type="entry name" value="PKD_dom_sf"/>
</dbReference>
<dbReference type="InterPro" id="IPR009003">
    <property type="entry name" value="Peptidase_S1_PA"/>
</dbReference>
<dbReference type="PROSITE" id="PS50093">
    <property type="entry name" value="PKD"/>
    <property type="match status" value="1"/>
</dbReference>
<proteinExistence type="predicted"/>
<feature type="signal peptide" evidence="1">
    <location>
        <begin position="1"/>
        <end position="23"/>
    </location>
</feature>
<dbReference type="PANTHER" id="PTHR36234">
    <property type="entry name" value="LYSYL ENDOPEPTIDASE"/>
    <property type="match status" value="1"/>
</dbReference>
<evidence type="ECO:0000313" key="4">
    <source>
        <dbReference type="Proteomes" id="UP000218267"/>
    </source>
</evidence>
<dbReference type="InterPro" id="IPR026444">
    <property type="entry name" value="Secre_tail"/>
</dbReference>
<dbReference type="NCBIfam" id="TIGR04183">
    <property type="entry name" value="Por_Secre_tail"/>
    <property type="match status" value="1"/>
</dbReference>
<dbReference type="OrthoDB" id="9342482at2"/>
<dbReference type="AlphaFoldDB" id="A0A1Y1CR22"/>
<dbReference type="CDD" id="cd00146">
    <property type="entry name" value="PKD"/>
    <property type="match status" value="1"/>
</dbReference>
<dbReference type="InterPro" id="IPR043504">
    <property type="entry name" value="Peptidase_S1_PA_chymotrypsin"/>
</dbReference>
<evidence type="ECO:0000313" key="3">
    <source>
        <dbReference type="EMBL" id="BAX82714.1"/>
    </source>
</evidence>
<dbReference type="InterPro" id="IPR022409">
    <property type="entry name" value="PKD/Chitinase_dom"/>
</dbReference>
<keyword evidence="1" id="KW-0732">Signal</keyword>
<evidence type="ECO:0000259" key="2">
    <source>
        <dbReference type="PROSITE" id="PS50093"/>
    </source>
</evidence>
<protein>
    <submittedName>
        <fullName evidence="3">T9SS C-terminal target domain-containing protein</fullName>
    </submittedName>
</protein>
<dbReference type="Gene3D" id="2.40.10.10">
    <property type="entry name" value="Trypsin-like serine proteases"/>
    <property type="match status" value="2"/>
</dbReference>
<dbReference type="Proteomes" id="UP000218267">
    <property type="component" value="Chromosome"/>
</dbReference>
<dbReference type="InterPro" id="IPR000601">
    <property type="entry name" value="PKD_dom"/>
</dbReference>
<dbReference type="PANTHER" id="PTHR36234:SF5">
    <property type="entry name" value="LYSYL ENDOPEPTIDASE"/>
    <property type="match status" value="1"/>
</dbReference>
<keyword evidence="4" id="KW-1185">Reference proteome</keyword>
<name>A0A1Y1CR22_9BACT</name>
<reference evidence="3 4" key="1">
    <citation type="journal article" date="2018" name="Mar. Genomics">
        <title>Complete genome sequence of Marinifilaceae bacterium strain SPP2, isolated from the Antarctic marine sediment.</title>
        <authorList>
            <person name="Watanabe M."/>
            <person name="Kojima H."/>
            <person name="Fukui M."/>
        </authorList>
    </citation>
    <scope>NUCLEOTIDE SEQUENCE [LARGE SCALE GENOMIC DNA]</scope>
    <source>
        <strain evidence="3 4">SPP2</strain>
    </source>
</reference>
<sequence length="695" mass="77398">MTSKLIRFWLLISLTLFCFSSKAQISFGGEPLFKTGKVKSEISTIYLPRFKVFSMSKTYEQVDGKSYLKHAKYAHKYNVSYSSLNSGKWQTLDDGRRVWRISISSPGAYSLGLIFSKFRLPVGGQIFVYNNQSDRILGGYNEKNNKESGKFSIEPLQGDEITVEYIEPLHPEFIADLEIGSVLHDYKNIFNQLRGEESFLKSSGTCNVNINCAAGDEWQVEKKAVCHILYDGFIASGALINNTSYNGRPFLLTAHHVIDNQNDANVAIFVFNYEAVDCESTVGSKSQSISGSSLLATTNRLDFTLLELSVMPPASYSPYYIGWDRSGRMPSNTTCIHHPNGDVKKISVDFESPITDSYSDTEFTFDVDTHWRILEWNIGTTEGGSSGSPLFDENHRLIGDLTGGEASCSSSVNDYFAKFAESWDNYSEADQQLKYWLDPLNSGVVTLDGVDPYKGLRAAFDVSQDSICYDSQVRFTDISLGDPDEFLWYFGEGAIPESSSVKGPHVVSYASPGLKQVKLIVIKDGLADSIVRSVLAMDIPVAGFNYTVDLNEVQLVNASIEGMTYDWTFGDGSESGEENPTHDYNRTGRYTITLTAENFCGVHSTIKEITTSYEDLLKIYPNPSNGVFTVDLSQIIYLRSTWIVYDLRGAQIRSGVVSNYESVINFNLNGLSSGVYILNLNVDGVDLKRKLMLTD</sequence>
<dbReference type="Pfam" id="PF18962">
    <property type="entry name" value="Por_Secre_tail"/>
    <property type="match status" value="1"/>
</dbReference>
<evidence type="ECO:0000256" key="1">
    <source>
        <dbReference type="SAM" id="SignalP"/>
    </source>
</evidence>
<dbReference type="EMBL" id="AP018042">
    <property type="protein sequence ID" value="BAX82714.1"/>
    <property type="molecule type" value="Genomic_DNA"/>
</dbReference>
<organism evidence="3 4">
    <name type="scientific">Labilibaculum antarcticum</name>
    <dbReference type="NCBI Taxonomy" id="1717717"/>
    <lineage>
        <taxon>Bacteria</taxon>
        <taxon>Pseudomonadati</taxon>
        <taxon>Bacteroidota</taxon>
        <taxon>Bacteroidia</taxon>
        <taxon>Marinilabiliales</taxon>
        <taxon>Marinifilaceae</taxon>
        <taxon>Labilibaculum</taxon>
    </lineage>
</organism>
<accession>A0A1Y1CR22</accession>
<feature type="chain" id="PRO_5012485706" evidence="1">
    <location>
        <begin position="24"/>
        <end position="695"/>
    </location>
</feature>
<dbReference type="RefSeq" id="WP_096433264.1">
    <property type="nucleotide sequence ID" value="NZ_AP018042.1"/>
</dbReference>
<dbReference type="SMART" id="SM00089">
    <property type="entry name" value="PKD"/>
    <property type="match status" value="2"/>
</dbReference>
<dbReference type="Pfam" id="PF18911">
    <property type="entry name" value="PKD_4"/>
    <property type="match status" value="1"/>
</dbReference>
<dbReference type="KEGG" id="mbas:ALGA_4424"/>
<dbReference type="Gene3D" id="2.60.40.10">
    <property type="entry name" value="Immunoglobulins"/>
    <property type="match status" value="2"/>
</dbReference>
<dbReference type="Pfam" id="PF13365">
    <property type="entry name" value="Trypsin_2"/>
    <property type="match status" value="1"/>
</dbReference>
<dbReference type="SUPFAM" id="SSF49299">
    <property type="entry name" value="PKD domain"/>
    <property type="match status" value="2"/>
</dbReference>
<dbReference type="InterPro" id="IPR013783">
    <property type="entry name" value="Ig-like_fold"/>
</dbReference>
<gene>
    <name evidence="3" type="ORF">ALGA_4424</name>
</gene>
<dbReference type="SUPFAM" id="SSF50494">
    <property type="entry name" value="Trypsin-like serine proteases"/>
    <property type="match status" value="1"/>
</dbReference>
<reference evidence="4" key="2">
    <citation type="journal article" date="2020" name="Antonie Van Leeuwenhoek">
        <title>Labilibaculum antarcticum sp. nov., a novel facultative anaerobic, psychrotorelant bacterium isolated from marine sediment of Antarctica.</title>
        <authorList>
            <person name="Watanabe M."/>
            <person name="Kojima H."/>
            <person name="Fukui M."/>
        </authorList>
    </citation>
    <scope>NUCLEOTIDE SEQUENCE [LARGE SCALE GENOMIC DNA]</scope>
    <source>
        <strain evidence="4">SPP2</strain>
    </source>
</reference>